<dbReference type="EMBL" id="CP020919">
    <property type="protein sequence ID" value="AWG26050.1"/>
    <property type="molecule type" value="Genomic_DNA"/>
</dbReference>
<dbReference type="Pfam" id="PF11294">
    <property type="entry name" value="DUF3095"/>
    <property type="match status" value="1"/>
</dbReference>
<proteinExistence type="predicted"/>
<accession>A0A2S1LQL0</accession>
<evidence type="ECO:0000313" key="2">
    <source>
        <dbReference type="Proteomes" id="UP000244677"/>
    </source>
</evidence>
<gene>
    <name evidence="1" type="ORF">FK004_12860</name>
</gene>
<protein>
    <recommendedName>
        <fullName evidence="3">DUF3095 domain-containing protein</fullName>
    </recommendedName>
</protein>
<dbReference type="RefSeq" id="WP_108737587.1">
    <property type="nucleotide sequence ID" value="NZ_CP020919.1"/>
</dbReference>
<organism evidence="1 2">
    <name type="scientific">Flavobacterium kingsejongi</name>
    <dbReference type="NCBI Taxonomy" id="1678728"/>
    <lineage>
        <taxon>Bacteria</taxon>
        <taxon>Pseudomonadati</taxon>
        <taxon>Bacteroidota</taxon>
        <taxon>Flavobacteriia</taxon>
        <taxon>Flavobacteriales</taxon>
        <taxon>Flavobacteriaceae</taxon>
        <taxon>Flavobacterium</taxon>
    </lineage>
</organism>
<dbReference type="OrthoDB" id="5342145at2"/>
<keyword evidence="2" id="KW-1185">Reference proteome</keyword>
<evidence type="ECO:0008006" key="3">
    <source>
        <dbReference type="Google" id="ProtNLM"/>
    </source>
</evidence>
<sequence length="387" mass="42945">MTEDIAGQFYSNLPLNDLPLSDLLGREKLFRQVPESWHVVITDIVGSTQAVLGGRHEDVNLIATGSIVAVLNLAFRMQITIPFFFGGDGATFIIPTALIDTVMQALTRYRETILENFNLELRTGTVPVAEIYAAGHVIRIAKYKSSSSFSIPIVLGNGLNFAECRIKGGDYLFSGEPPVAIQLDLSGMQCRWDKILPPQDKEEIVTLLVVAKDSGHQEKAFAMILKKMDELYGIPEKRQPISVARLRLKTTFSRLGAEMRIRLGKIRVLELLQTWLATLYGYIYFNTKKGRKYLRALVEMSDTLVIDGKINTVISGRAAQRAALQLLLDQMETEGSIHYGMHISKASIMSCYVRDLEDGHIHFVDGAEGGYTKAAAILKTKLAAHPS</sequence>
<evidence type="ECO:0000313" key="1">
    <source>
        <dbReference type="EMBL" id="AWG26050.1"/>
    </source>
</evidence>
<name>A0A2S1LQL0_9FLAO</name>
<dbReference type="Proteomes" id="UP000244677">
    <property type="component" value="Chromosome"/>
</dbReference>
<dbReference type="InterPro" id="IPR021445">
    <property type="entry name" value="DUF3095"/>
</dbReference>
<dbReference type="KEGG" id="fki:FK004_12860"/>
<reference evidence="1 2" key="1">
    <citation type="submission" date="2017-04" db="EMBL/GenBank/DDBJ databases">
        <title>Complete genome sequence of Flavobacterium kingsejong AJ004.</title>
        <authorList>
            <person name="Lee P.C."/>
        </authorList>
    </citation>
    <scope>NUCLEOTIDE SEQUENCE [LARGE SCALE GENOMIC DNA]</scope>
    <source>
        <strain evidence="1 2">AJ004</strain>
    </source>
</reference>
<dbReference type="AlphaFoldDB" id="A0A2S1LQL0"/>